<feature type="compositionally biased region" description="Basic and acidic residues" evidence="1">
    <location>
        <begin position="310"/>
        <end position="326"/>
    </location>
</feature>
<feature type="region of interest" description="Disordered" evidence="1">
    <location>
        <begin position="281"/>
        <end position="356"/>
    </location>
</feature>
<evidence type="ECO:0000256" key="1">
    <source>
        <dbReference type="SAM" id="MobiDB-lite"/>
    </source>
</evidence>
<evidence type="ECO:0000313" key="2">
    <source>
        <dbReference type="EMBL" id="CAB0017868.1"/>
    </source>
</evidence>
<protein>
    <submittedName>
        <fullName evidence="2">Uncharacterized protein</fullName>
    </submittedName>
</protein>
<sequence>MCPCHVGSMSTGLRRGQGVVLLKWPGGQRFKVKESGPFHARRVGRAFGGFGARQVSGSDPGPQAGLDRSLQRSLKEVFLTGFPSEDAPGQAEQGLAAGAYYTCFQSVMAYGILCSGHSAGAGTVFGVQRRAIRVIADLGYRNDCRKDLLTGLNVQKSPGKHQDYVLGMGSAQMPTYYNPAAYSFAAAAAAAAQQTATSAIITSSTPTSSFSSVVNSMEAMKYSMADKYRGAYPGTVGPFGGYAPDPKYGVQDEYKSPYNYLEPGAFTKYFESAKSLYPSDMYQGGQGSGHHPTSLDLKSYPPPPGVNLLEPKEEPQSPAENDKVDPPETSSSSSGAASPSNLTTVSSNNQSGVFPPNLRSCRSCVRDIARMTRRQGNEIWRQFRGGHCH</sequence>
<evidence type="ECO:0000313" key="3">
    <source>
        <dbReference type="Proteomes" id="UP000479000"/>
    </source>
</evidence>
<organism evidence="2 3">
    <name type="scientific">Nesidiocoris tenuis</name>
    <dbReference type="NCBI Taxonomy" id="355587"/>
    <lineage>
        <taxon>Eukaryota</taxon>
        <taxon>Metazoa</taxon>
        <taxon>Ecdysozoa</taxon>
        <taxon>Arthropoda</taxon>
        <taxon>Hexapoda</taxon>
        <taxon>Insecta</taxon>
        <taxon>Pterygota</taxon>
        <taxon>Neoptera</taxon>
        <taxon>Paraneoptera</taxon>
        <taxon>Hemiptera</taxon>
        <taxon>Heteroptera</taxon>
        <taxon>Panheteroptera</taxon>
        <taxon>Cimicomorpha</taxon>
        <taxon>Miridae</taxon>
        <taxon>Dicyphina</taxon>
        <taxon>Nesidiocoris</taxon>
    </lineage>
</organism>
<keyword evidence="3" id="KW-1185">Reference proteome</keyword>
<gene>
    <name evidence="2" type="ORF">NTEN_LOCUS21794</name>
</gene>
<accession>A0A6H5HIE7</accession>
<feature type="compositionally biased region" description="Low complexity" evidence="1">
    <location>
        <begin position="330"/>
        <end position="340"/>
    </location>
</feature>
<reference evidence="2 3" key="1">
    <citation type="submission" date="2020-02" db="EMBL/GenBank/DDBJ databases">
        <authorList>
            <person name="Ferguson B K."/>
        </authorList>
    </citation>
    <scope>NUCLEOTIDE SEQUENCE [LARGE SCALE GENOMIC DNA]</scope>
</reference>
<feature type="non-terminal residue" evidence="2">
    <location>
        <position position="389"/>
    </location>
</feature>
<proteinExistence type="predicted"/>
<dbReference type="OrthoDB" id="6768507at2759"/>
<feature type="compositionally biased region" description="Polar residues" evidence="1">
    <location>
        <begin position="341"/>
        <end position="352"/>
    </location>
</feature>
<dbReference type="Proteomes" id="UP000479000">
    <property type="component" value="Unassembled WGS sequence"/>
</dbReference>
<dbReference type="EMBL" id="CADCXU010032027">
    <property type="protein sequence ID" value="CAB0017868.1"/>
    <property type="molecule type" value="Genomic_DNA"/>
</dbReference>
<name>A0A6H5HIE7_9HEMI</name>
<dbReference type="AlphaFoldDB" id="A0A6H5HIE7"/>